<feature type="region of interest" description="Disordered" evidence="4">
    <location>
        <begin position="113"/>
        <end position="143"/>
    </location>
</feature>
<proteinExistence type="predicted"/>
<dbReference type="GO" id="GO:0000981">
    <property type="term" value="F:DNA-binding transcription factor activity, RNA polymerase II-specific"/>
    <property type="evidence" value="ECO:0007669"/>
    <property type="project" value="InterPro"/>
</dbReference>
<name>A0A0D2KB71_9EURO</name>
<evidence type="ECO:0000259" key="5">
    <source>
        <dbReference type="PROSITE" id="PS50048"/>
    </source>
</evidence>
<feature type="compositionally biased region" description="Polar residues" evidence="4">
    <location>
        <begin position="215"/>
        <end position="227"/>
    </location>
</feature>
<dbReference type="VEuPathDB" id="FungiDB:Z520_10438"/>
<dbReference type="STRING" id="1442371.A0A0D2KB71"/>
<evidence type="ECO:0000313" key="6">
    <source>
        <dbReference type="EMBL" id="KIX93813.1"/>
    </source>
</evidence>
<dbReference type="RefSeq" id="XP_016627936.1">
    <property type="nucleotide sequence ID" value="XM_016780930.1"/>
</dbReference>
<dbReference type="OrthoDB" id="4226666at2759"/>
<evidence type="ECO:0000256" key="3">
    <source>
        <dbReference type="ARBA" id="ARBA00023242"/>
    </source>
</evidence>
<feature type="compositionally biased region" description="Basic and acidic residues" evidence="4">
    <location>
        <begin position="231"/>
        <end position="245"/>
    </location>
</feature>
<dbReference type="InterPro" id="IPR001138">
    <property type="entry name" value="Zn2Cys6_DnaBD"/>
</dbReference>
<keyword evidence="3" id="KW-0539">Nucleus</keyword>
<dbReference type="GO" id="GO:0008270">
    <property type="term" value="F:zinc ion binding"/>
    <property type="evidence" value="ECO:0007669"/>
    <property type="project" value="InterPro"/>
</dbReference>
<feature type="region of interest" description="Disordered" evidence="4">
    <location>
        <begin position="1"/>
        <end position="22"/>
    </location>
</feature>
<sequence length="694" mass="78869">MGRHRRRTGHLQGTFRPPWIEPSQGPGQFELCLTQPQCNQPSRPVFSTPVLQPHRPSGRACGYGFLVAEHPNTPSTTDALSPVSTRSTLSRDSVATSTSTSYTAALGRARKFSPEADGTLSPSASGSTCQPVRLAGHASDQPLNSPFLASGYTLGADHAMTEAEVVGIVNRVPFTETPQYFSQGPPLYLRPNASPVGHQRYPSQPDPWSGHPLRSENQYLNTGTSTPVLHVQDHRRSLPIRERGGGGRTGPLDPDQRQRTRDVRKRGACLRCAIMKEKCDLQSPCNNCSTKERRKCPKYCIPLHCDWDGCQASLFPDELTSSLRGEDLRQYLQSFTNRGPCRPFQIQLDLHIGIPLYVHVVEFSPQQDSEIRYAFQTSHDSNGQKSFDRQENWNPPIIMWIRDGGEEAVKKVRKNLTGIFDQVLNDPKKYAEWTEDYFEDSEEDFPAKILRLIGRYYRDHIEEHSVLKDSLRLLWYEYLLLNRFIIPAEAIPTLEDNLASRRPFGVPPHVRVIPETINRFLKAAILAGAEKAAENLCKSLHHMMWKMAYSQESPQDNRDLILCMLFVLVIFLGRTQLALSLLAHMPGTAEEMACPPRRTEDKIEQMEERVCGYLLSFHKYALSRASRTPAKSRENCSASERHALEFNLEAQLQHVIEDHVHEKPESLEPGDYEMNTFRYRNVRRLCWKVIENMK</sequence>
<dbReference type="Proteomes" id="UP000053411">
    <property type="component" value="Unassembled WGS sequence"/>
</dbReference>
<dbReference type="PANTHER" id="PTHR35392:SF5">
    <property type="entry name" value="ZN(2)-C6 FUNGAL-TYPE DOMAIN-CONTAINING PROTEIN"/>
    <property type="match status" value="1"/>
</dbReference>
<dbReference type="AlphaFoldDB" id="A0A0D2KB71"/>
<dbReference type="CDD" id="cd00067">
    <property type="entry name" value="GAL4"/>
    <property type="match status" value="1"/>
</dbReference>
<organism evidence="6 7">
    <name type="scientific">Fonsecaea multimorphosa CBS 102226</name>
    <dbReference type="NCBI Taxonomy" id="1442371"/>
    <lineage>
        <taxon>Eukaryota</taxon>
        <taxon>Fungi</taxon>
        <taxon>Dikarya</taxon>
        <taxon>Ascomycota</taxon>
        <taxon>Pezizomycotina</taxon>
        <taxon>Eurotiomycetes</taxon>
        <taxon>Chaetothyriomycetidae</taxon>
        <taxon>Chaetothyriales</taxon>
        <taxon>Herpotrichiellaceae</taxon>
        <taxon>Fonsecaea</taxon>
    </lineage>
</organism>
<evidence type="ECO:0000256" key="4">
    <source>
        <dbReference type="SAM" id="MobiDB-lite"/>
    </source>
</evidence>
<dbReference type="PROSITE" id="PS00463">
    <property type="entry name" value="ZN2_CY6_FUNGAL_1"/>
    <property type="match status" value="1"/>
</dbReference>
<reference evidence="6 7" key="1">
    <citation type="submission" date="2015-01" db="EMBL/GenBank/DDBJ databases">
        <title>The Genome Sequence of Fonsecaea multimorphosa CBS 102226.</title>
        <authorList>
            <consortium name="The Broad Institute Genomics Platform"/>
            <person name="Cuomo C."/>
            <person name="de Hoog S."/>
            <person name="Gorbushina A."/>
            <person name="Stielow B."/>
            <person name="Teixiera M."/>
            <person name="Abouelleil A."/>
            <person name="Chapman S.B."/>
            <person name="Priest M."/>
            <person name="Young S.K."/>
            <person name="Wortman J."/>
            <person name="Nusbaum C."/>
            <person name="Birren B."/>
        </authorList>
    </citation>
    <scope>NUCLEOTIDE SEQUENCE [LARGE SCALE GENOMIC DNA]</scope>
    <source>
        <strain evidence="6 7">CBS 102226</strain>
    </source>
</reference>
<feature type="compositionally biased region" description="Polar residues" evidence="4">
    <location>
        <begin position="120"/>
        <end position="130"/>
    </location>
</feature>
<evidence type="ECO:0000313" key="7">
    <source>
        <dbReference type="Proteomes" id="UP000053411"/>
    </source>
</evidence>
<evidence type="ECO:0000256" key="2">
    <source>
        <dbReference type="ARBA" id="ARBA00023163"/>
    </source>
</evidence>
<dbReference type="InterPro" id="IPR052973">
    <property type="entry name" value="Fungal_sec-metab_reg_TF"/>
</dbReference>
<accession>A0A0D2KB71</accession>
<dbReference type="PROSITE" id="PS50048">
    <property type="entry name" value="ZN2_CY6_FUNGAL_2"/>
    <property type="match status" value="1"/>
</dbReference>
<feature type="domain" description="Zn(2)-C6 fungal-type" evidence="5">
    <location>
        <begin position="268"/>
        <end position="296"/>
    </location>
</feature>
<dbReference type="EMBL" id="KN848091">
    <property type="protein sequence ID" value="KIX93813.1"/>
    <property type="molecule type" value="Genomic_DNA"/>
</dbReference>
<keyword evidence="7" id="KW-1185">Reference proteome</keyword>
<keyword evidence="1" id="KW-0805">Transcription regulation</keyword>
<dbReference type="GeneID" id="27716184"/>
<evidence type="ECO:0000256" key="1">
    <source>
        <dbReference type="ARBA" id="ARBA00023015"/>
    </source>
</evidence>
<keyword evidence="2" id="KW-0804">Transcription</keyword>
<feature type="region of interest" description="Disordered" evidence="4">
    <location>
        <begin position="198"/>
        <end position="260"/>
    </location>
</feature>
<dbReference type="PANTHER" id="PTHR35392">
    <property type="entry name" value="ZN(II)2CYS6 TRANSCRIPTION FACTOR (EUROFUNG)-RELATED-RELATED"/>
    <property type="match status" value="1"/>
</dbReference>
<gene>
    <name evidence="6" type="ORF">Z520_10438</name>
</gene>
<protein>
    <recommendedName>
        <fullName evidence="5">Zn(2)-C6 fungal-type domain-containing protein</fullName>
    </recommendedName>
</protein>